<name>A0AA40DDB9_9PEZI</name>
<evidence type="ECO:0000313" key="2">
    <source>
        <dbReference type="EMBL" id="KAK0669537.1"/>
    </source>
</evidence>
<evidence type="ECO:0000313" key="3">
    <source>
        <dbReference type="Proteomes" id="UP001174997"/>
    </source>
</evidence>
<reference evidence="2" key="1">
    <citation type="submission" date="2023-06" db="EMBL/GenBank/DDBJ databases">
        <title>Genome-scale phylogeny and comparative genomics of the fungal order Sordariales.</title>
        <authorList>
            <consortium name="Lawrence Berkeley National Laboratory"/>
            <person name="Hensen N."/>
            <person name="Bonometti L."/>
            <person name="Westerberg I."/>
            <person name="Brannstrom I.O."/>
            <person name="Guillou S."/>
            <person name="Cros-Aarteil S."/>
            <person name="Calhoun S."/>
            <person name="Haridas S."/>
            <person name="Kuo A."/>
            <person name="Mondo S."/>
            <person name="Pangilinan J."/>
            <person name="Riley R."/>
            <person name="Labutti K."/>
            <person name="Andreopoulos B."/>
            <person name="Lipzen A."/>
            <person name="Chen C."/>
            <person name="Yanf M."/>
            <person name="Daum C."/>
            <person name="Ng V."/>
            <person name="Clum A."/>
            <person name="Steindorff A."/>
            <person name="Ohm R."/>
            <person name="Martin F."/>
            <person name="Silar P."/>
            <person name="Natvig D."/>
            <person name="Lalanne C."/>
            <person name="Gautier V."/>
            <person name="Ament-Velasquez S.L."/>
            <person name="Kruys A."/>
            <person name="Hutchinson M.I."/>
            <person name="Powell A.J."/>
            <person name="Barry K."/>
            <person name="Miller A.N."/>
            <person name="Grigoriev I.V."/>
            <person name="Debuchy R."/>
            <person name="Gladieux P."/>
            <person name="Thoren M.H."/>
            <person name="Johannesson H."/>
        </authorList>
    </citation>
    <scope>NUCLEOTIDE SEQUENCE</scope>
    <source>
        <strain evidence="2">CBS 307.81</strain>
    </source>
</reference>
<protein>
    <submittedName>
        <fullName evidence="2">Uncharacterized protein</fullName>
    </submittedName>
</protein>
<keyword evidence="3" id="KW-1185">Reference proteome</keyword>
<feature type="region of interest" description="Disordered" evidence="1">
    <location>
        <begin position="186"/>
        <end position="206"/>
    </location>
</feature>
<dbReference type="AlphaFoldDB" id="A0AA40DDB9"/>
<evidence type="ECO:0000256" key="1">
    <source>
        <dbReference type="SAM" id="MobiDB-lite"/>
    </source>
</evidence>
<accession>A0AA40DDB9</accession>
<dbReference type="Proteomes" id="UP001174997">
    <property type="component" value="Unassembled WGS sequence"/>
</dbReference>
<gene>
    <name evidence="2" type="ORF">QBC41DRAFT_106343</name>
</gene>
<comment type="caution">
    <text evidence="2">The sequence shown here is derived from an EMBL/GenBank/DDBJ whole genome shotgun (WGS) entry which is preliminary data.</text>
</comment>
<proteinExistence type="predicted"/>
<sequence>MEAVRQDTTNRRALLAKLLAVITKHIHWQRTYSDHCFVEAQLRQYTNRLFDGLDPRLLIVETRPLAQPASPASLSLIDPCLVPLPLEIEGNAIIKSPFVMLTTPPLTPPESTISWDMVSNSFGSLRSSSGISEVQALAAVAATGRRTFYHDDESALSYQGSDSSYFPDPDLERPYDQAYYPELPLDGAPDQIQHPEMNPGQEQNLDPVHDGDKVWQLQMQFVFRGELMEVWKWLDQRGPVLHPSHISLPSQLAVLKQLENNVAPPGNSRLLDIEAEANGNLALMAKEVAGLELLIDKMSRILHELERENRDPFVEPISVVLD</sequence>
<dbReference type="EMBL" id="JAULSY010000041">
    <property type="protein sequence ID" value="KAK0669537.1"/>
    <property type="molecule type" value="Genomic_DNA"/>
</dbReference>
<organism evidence="2 3">
    <name type="scientific">Cercophora samala</name>
    <dbReference type="NCBI Taxonomy" id="330535"/>
    <lineage>
        <taxon>Eukaryota</taxon>
        <taxon>Fungi</taxon>
        <taxon>Dikarya</taxon>
        <taxon>Ascomycota</taxon>
        <taxon>Pezizomycotina</taxon>
        <taxon>Sordariomycetes</taxon>
        <taxon>Sordariomycetidae</taxon>
        <taxon>Sordariales</taxon>
        <taxon>Lasiosphaeriaceae</taxon>
        <taxon>Cercophora</taxon>
    </lineage>
</organism>